<evidence type="ECO:0000256" key="1">
    <source>
        <dbReference type="SAM" id="MobiDB-lite"/>
    </source>
</evidence>
<dbReference type="AlphaFoldDB" id="A0A433CZR7"/>
<keyword evidence="3" id="KW-1185">Reference proteome</keyword>
<dbReference type="OrthoDB" id="10653623at2759"/>
<gene>
    <name evidence="2" type="ORF">BC936DRAFT_149968</name>
</gene>
<name>A0A433CZR7_9FUNG</name>
<feature type="region of interest" description="Disordered" evidence="1">
    <location>
        <begin position="165"/>
        <end position="243"/>
    </location>
</feature>
<feature type="region of interest" description="Disordered" evidence="1">
    <location>
        <begin position="366"/>
        <end position="385"/>
    </location>
</feature>
<dbReference type="Proteomes" id="UP000268093">
    <property type="component" value="Unassembled WGS sequence"/>
</dbReference>
<feature type="compositionally biased region" description="Low complexity" evidence="1">
    <location>
        <begin position="212"/>
        <end position="237"/>
    </location>
</feature>
<dbReference type="EMBL" id="RBNI01009655">
    <property type="protein sequence ID" value="RUP44080.1"/>
    <property type="molecule type" value="Genomic_DNA"/>
</dbReference>
<proteinExistence type="predicted"/>
<evidence type="ECO:0000313" key="2">
    <source>
        <dbReference type="EMBL" id="RUP44080.1"/>
    </source>
</evidence>
<sequence>MALFYNSPPSNRIPYDTTPPNTLTLDADTIHSMFSATVPSGEKRDFDKVASLMAAIMLVANEYGAVFSAQGRKASFWWQSKEYTVSDEGGRWSVSETHHDNANSVSLPRKRSACDYDSGFEEDYPDKRLKPLRTLIEQHNASRHPEQHLPSLRAIAEECRHRHSPALRHNNPHHDSESHDVSHDMPPGPPLTMYLPRSLTHAGDATTTRPVASASSTSSASSASSSSSSSSSSPSSSPNTRPHQRHLHYIVNGEVRSVHPLSPSRLATKVITSPTPVHHHMPRWEAALYIPQTPSPKPDDHRGHRLLPSIKFPIAVRRQGKDNSTAISSPSSPSPSSSMTTSTTCSCSSASCTNNDDAWASPRRELTFTPSHPVSPAADRDVSPLALTPPRITSVDQLRSLTEVVDNVRVGAGTADRSIAKAVERWEEEVARVSEVESW</sequence>
<protein>
    <submittedName>
        <fullName evidence="2">Uncharacterized protein</fullName>
    </submittedName>
</protein>
<feature type="region of interest" description="Disordered" evidence="1">
    <location>
        <begin position="314"/>
        <end position="353"/>
    </location>
</feature>
<evidence type="ECO:0000313" key="3">
    <source>
        <dbReference type="Proteomes" id="UP000268093"/>
    </source>
</evidence>
<organism evidence="2 3">
    <name type="scientific">Jimgerdemannia flammicorona</name>
    <dbReference type="NCBI Taxonomy" id="994334"/>
    <lineage>
        <taxon>Eukaryota</taxon>
        <taxon>Fungi</taxon>
        <taxon>Fungi incertae sedis</taxon>
        <taxon>Mucoromycota</taxon>
        <taxon>Mucoromycotina</taxon>
        <taxon>Endogonomycetes</taxon>
        <taxon>Endogonales</taxon>
        <taxon>Endogonaceae</taxon>
        <taxon>Jimgerdemannia</taxon>
    </lineage>
</organism>
<feature type="compositionally biased region" description="Low complexity" evidence="1">
    <location>
        <begin position="324"/>
        <end position="353"/>
    </location>
</feature>
<feature type="compositionally biased region" description="Basic and acidic residues" evidence="1">
    <location>
        <begin position="172"/>
        <end position="183"/>
    </location>
</feature>
<accession>A0A433CZR7</accession>
<comment type="caution">
    <text evidence="2">The sequence shown here is derived from an EMBL/GenBank/DDBJ whole genome shotgun (WGS) entry which is preliminary data.</text>
</comment>
<reference evidence="2 3" key="1">
    <citation type="journal article" date="2018" name="New Phytol.">
        <title>Phylogenomics of Endogonaceae and evolution of mycorrhizas within Mucoromycota.</title>
        <authorList>
            <person name="Chang Y."/>
            <person name="Desiro A."/>
            <person name="Na H."/>
            <person name="Sandor L."/>
            <person name="Lipzen A."/>
            <person name="Clum A."/>
            <person name="Barry K."/>
            <person name="Grigoriev I.V."/>
            <person name="Martin F.M."/>
            <person name="Stajich J.E."/>
            <person name="Smith M.E."/>
            <person name="Bonito G."/>
            <person name="Spatafora J.W."/>
        </authorList>
    </citation>
    <scope>NUCLEOTIDE SEQUENCE [LARGE SCALE GENOMIC DNA]</scope>
    <source>
        <strain evidence="2 3">GMNB39</strain>
    </source>
</reference>